<accession>A0A9N9NF68</accession>
<dbReference type="EMBL" id="CAJVPQ010011263">
    <property type="protein sequence ID" value="CAG8726390.1"/>
    <property type="molecule type" value="Genomic_DNA"/>
</dbReference>
<protein>
    <submittedName>
        <fullName evidence="1">16945_t:CDS:1</fullName>
    </submittedName>
</protein>
<dbReference type="Proteomes" id="UP000789570">
    <property type="component" value="Unassembled WGS sequence"/>
</dbReference>
<reference evidence="1" key="1">
    <citation type="submission" date="2021-06" db="EMBL/GenBank/DDBJ databases">
        <authorList>
            <person name="Kallberg Y."/>
            <person name="Tangrot J."/>
            <person name="Rosling A."/>
        </authorList>
    </citation>
    <scope>NUCLEOTIDE SEQUENCE</scope>
    <source>
        <strain evidence="1">UK204</strain>
    </source>
</reference>
<organism evidence="1 2">
    <name type="scientific">Funneliformis caledonium</name>
    <dbReference type="NCBI Taxonomy" id="1117310"/>
    <lineage>
        <taxon>Eukaryota</taxon>
        <taxon>Fungi</taxon>
        <taxon>Fungi incertae sedis</taxon>
        <taxon>Mucoromycota</taxon>
        <taxon>Glomeromycotina</taxon>
        <taxon>Glomeromycetes</taxon>
        <taxon>Glomerales</taxon>
        <taxon>Glomeraceae</taxon>
        <taxon>Funneliformis</taxon>
    </lineage>
</organism>
<evidence type="ECO:0000313" key="2">
    <source>
        <dbReference type="Proteomes" id="UP000789570"/>
    </source>
</evidence>
<gene>
    <name evidence="1" type="ORF">FCALED_LOCUS14695</name>
</gene>
<proteinExistence type="predicted"/>
<evidence type="ECO:0000313" key="1">
    <source>
        <dbReference type="EMBL" id="CAG8726390.1"/>
    </source>
</evidence>
<comment type="caution">
    <text evidence="1">The sequence shown here is derived from an EMBL/GenBank/DDBJ whole genome shotgun (WGS) entry which is preliminary data.</text>
</comment>
<feature type="non-terminal residue" evidence="1">
    <location>
        <position position="174"/>
    </location>
</feature>
<sequence length="174" mass="20636">EENETDPDHPDNKRLVVIKDMSWRSSTTCKFLRDYIDRTFNETSRSTCQRNHIHDNKHYIIGDALFRAPDWTLSRYNDHLKKYINDACNQSKKAKRQYTRSYDNNEDSDNDNISFYDDNFSIYDEPIENDNVISIETQATLKEERISNSVKQQKGPLSYIPFGMLRNLLKKLKN</sequence>
<dbReference type="OrthoDB" id="2462203at2759"/>
<name>A0A9N9NF68_9GLOM</name>
<keyword evidence="2" id="KW-1185">Reference proteome</keyword>
<dbReference type="AlphaFoldDB" id="A0A9N9NF68"/>